<dbReference type="Pfam" id="PF12911">
    <property type="entry name" value="OppC_N"/>
    <property type="match status" value="1"/>
</dbReference>
<evidence type="ECO:0000256" key="4">
    <source>
        <dbReference type="ARBA" id="ARBA00022692"/>
    </source>
</evidence>
<evidence type="ECO:0000256" key="2">
    <source>
        <dbReference type="ARBA" id="ARBA00022448"/>
    </source>
</evidence>
<dbReference type="CDD" id="cd06261">
    <property type="entry name" value="TM_PBP2"/>
    <property type="match status" value="1"/>
</dbReference>
<dbReference type="InterPro" id="IPR035906">
    <property type="entry name" value="MetI-like_sf"/>
</dbReference>
<evidence type="ECO:0000259" key="8">
    <source>
        <dbReference type="PROSITE" id="PS50928"/>
    </source>
</evidence>
<keyword evidence="5 7" id="KW-1133">Transmembrane helix</keyword>
<keyword evidence="10" id="KW-1185">Reference proteome</keyword>
<dbReference type="PROSITE" id="PS50928">
    <property type="entry name" value="ABC_TM1"/>
    <property type="match status" value="1"/>
</dbReference>
<dbReference type="EMBL" id="LT907975">
    <property type="protein sequence ID" value="SOB58797.1"/>
    <property type="molecule type" value="Genomic_DNA"/>
</dbReference>
<evidence type="ECO:0000256" key="3">
    <source>
        <dbReference type="ARBA" id="ARBA00022475"/>
    </source>
</evidence>
<gene>
    <name evidence="9" type="primary">yliD</name>
    <name evidence="9" type="ORF">DPRO_1896</name>
</gene>
<evidence type="ECO:0000256" key="6">
    <source>
        <dbReference type="ARBA" id="ARBA00023136"/>
    </source>
</evidence>
<dbReference type="GO" id="GO:0005886">
    <property type="term" value="C:plasma membrane"/>
    <property type="evidence" value="ECO:0007669"/>
    <property type="project" value="UniProtKB-SubCell"/>
</dbReference>
<evidence type="ECO:0000313" key="10">
    <source>
        <dbReference type="Proteomes" id="UP000219215"/>
    </source>
</evidence>
<evidence type="ECO:0000256" key="7">
    <source>
        <dbReference type="RuleBase" id="RU363032"/>
    </source>
</evidence>
<dbReference type="SUPFAM" id="SSF161098">
    <property type="entry name" value="MetI-like"/>
    <property type="match status" value="1"/>
</dbReference>
<comment type="subcellular location">
    <subcellularLocation>
        <location evidence="1 7">Cell membrane</location>
        <topology evidence="1 7">Multi-pass membrane protein</topology>
    </subcellularLocation>
</comment>
<comment type="similarity">
    <text evidence="7">Belongs to the binding-protein-dependent transport system permease family.</text>
</comment>
<accession>A0A2C8F834</accession>
<keyword evidence="3" id="KW-1003">Cell membrane</keyword>
<protein>
    <submittedName>
        <fullName evidence="9">Putative peptide transporter permease subunit: membrane component of ABC superfamily</fullName>
    </submittedName>
</protein>
<evidence type="ECO:0000256" key="1">
    <source>
        <dbReference type="ARBA" id="ARBA00004651"/>
    </source>
</evidence>
<dbReference type="Gene3D" id="1.10.3720.10">
    <property type="entry name" value="MetI-like"/>
    <property type="match status" value="1"/>
</dbReference>
<keyword evidence="4 7" id="KW-0812">Transmembrane</keyword>
<feature type="transmembrane region" description="Helical" evidence="7">
    <location>
        <begin position="12"/>
        <end position="31"/>
    </location>
</feature>
<organism evidence="9 10">
    <name type="scientific">Pseudodesulfovibrio profundus</name>
    <dbReference type="NCBI Taxonomy" id="57320"/>
    <lineage>
        <taxon>Bacteria</taxon>
        <taxon>Pseudomonadati</taxon>
        <taxon>Thermodesulfobacteriota</taxon>
        <taxon>Desulfovibrionia</taxon>
        <taxon>Desulfovibrionales</taxon>
        <taxon>Desulfovibrionaceae</taxon>
    </lineage>
</organism>
<dbReference type="OrthoDB" id="9783218at2"/>
<dbReference type="PANTHER" id="PTHR43386:SF1">
    <property type="entry name" value="D,D-DIPEPTIDE TRANSPORT SYSTEM PERMEASE PROTEIN DDPC-RELATED"/>
    <property type="match status" value="1"/>
</dbReference>
<evidence type="ECO:0000256" key="5">
    <source>
        <dbReference type="ARBA" id="ARBA00022989"/>
    </source>
</evidence>
<feature type="transmembrane region" description="Helical" evidence="7">
    <location>
        <begin position="74"/>
        <end position="98"/>
    </location>
</feature>
<sequence length="281" mass="29936">MKDRWKSPGMLLGMVLCSILVFFAVFAPQMAPHDPDRQHLAHRLEGPSAEFPLGADKLGRCVASRIMYGLRPSLGLAVTITALAGFIGTSLGIFAAYFKALDALLMRITDCFFAFPGIVMALIAISILGPGETSLMIALALPGWPKYARVARSKALSIRECGYVEASRAIGAGPFYILRHCILPGVLPSVVTISTLGIGGKIIHIAGLGFLGLGVQPPVPEWGTMLIKGLPVIEVAPHVSLSAMAAISLSVLAFTMLGEGLRDVLDPRSNLSDWRKLQFAS</sequence>
<dbReference type="InterPro" id="IPR025966">
    <property type="entry name" value="OppC_N"/>
</dbReference>
<dbReference type="Pfam" id="PF00528">
    <property type="entry name" value="BPD_transp_1"/>
    <property type="match status" value="1"/>
</dbReference>
<dbReference type="InterPro" id="IPR000515">
    <property type="entry name" value="MetI-like"/>
</dbReference>
<feature type="transmembrane region" description="Helical" evidence="7">
    <location>
        <begin position="110"/>
        <end position="129"/>
    </location>
</feature>
<name>A0A2C8F834_9BACT</name>
<dbReference type="AlphaFoldDB" id="A0A2C8F834"/>
<proteinExistence type="inferred from homology"/>
<dbReference type="KEGG" id="pprf:DPRO_1896"/>
<feature type="transmembrane region" description="Helical" evidence="7">
    <location>
        <begin position="235"/>
        <end position="258"/>
    </location>
</feature>
<reference evidence="10" key="1">
    <citation type="submission" date="2017-09" db="EMBL/GenBank/DDBJ databases">
        <authorList>
            <person name="Regsiter A."/>
            <person name="William W."/>
        </authorList>
    </citation>
    <scope>NUCLEOTIDE SEQUENCE [LARGE SCALE GENOMIC DNA]</scope>
    <source>
        <strain evidence="10">500-1</strain>
    </source>
</reference>
<dbReference type="PANTHER" id="PTHR43386">
    <property type="entry name" value="OLIGOPEPTIDE TRANSPORT SYSTEM PERMEASE PROTEIN APPC"/>
    <property type="match status" value="1"/>
</dbReference>
<keyword evidence="6 7" id="KW-0472">Membrane</keyword>
<evidence type="ECO:0000313" key="9">
    <source>
        <dbReference type="EMBL" id="SOB58797.1"/>
    </source>
</evidence>
<feature type="domain" description="ABC transmembrane type-1" evidence="8">
    <location>
        <begin position="70"/>
        <end position="258"/>
    </location>
</feature>
<dbReference type="GO" id="GO:0055085">
    <property type="term" value="P:transmembrane transport"/>
    <property type="evidence" value="ECO:0007669"/>
    <property type="project" value="InterPro"/>
</dbReference>
<dbReference type="Proteomes" id="UP000219215">
    <property type="component" value="Chromosome DPRO"/>
</dbReference>
<keyword evidence="2 7" id="KW-0813">Transport</keyword>
<dbReference type="RefSeq" id="WP_097011779.1">
    <property type="nucleotide sequence ID" value="NZ_LT907975.1"/>
</dbReference>
<dbReference type="InterPro" id="IPR050366">
    <property type="entry name" value="BP-dependent_transpt_permease"/>
</dbReference>